<dbReference type="VEuPathDB" id="VectorBase:LDEU011964"/>
<reference evidence="1 2" key="1">
    <citation type="journal article" date="2018" name="Gigascience">
        <title>Genomes of trombidid mites reveal novel predicted allergens and laterally-transferred genes associated with secondary metabolism.</title>
        <authorList>
            <person name="Dong X."/>
            <person name="Chaisiri K."/>
            <person name="Xia D."/>
            <person name="Armstrong S.D."/>
            <person name="Fang Y."/>
            <person name="Donnelly M.J."/>
            <person name="Kadowaki T."/>
            <person name="McGarry J.W."/>
            <person name="Darby A.C."/>
            <person name="Makepeace B.L."/>
        </authorList>
    </citation>
    <scope>NUCLEOTIDE SEQUENCE [LARGE SCALE GENOMIC DNA]</scope>
    <source>
        <strain evidence="1">UoL-UT</strain>
    </source>
</reference>
<evidence type="ECO:0000313" key="1">
    <source>
        <dbReference type="EMBL" id="RWS20076.1"/>
    </source>
</evidence>
<dbReference type="OrthoDB" id="310895at2759"/>
<dbReference type="AlphaFoldDB" id="A0A443RXI3"/>
<comment type="caution">
    <text evidence="1">The sequence shown here is derived from an EMBL/GenBank/DDBJ whole genome shotgun (WGS) entry which is preliminary data.</text>
</comment>
<protein>
    <submittedName>
        <fullName evidence="1">Aldehyde dehydrogenase-like protein</fullName>
    </submittedName>
</protein>
<dbReference type="Proteomes" id="UP000288716">
    <property type="component" value="Unassembled WGS sequence"/>
</dbReference>
<dbReference type="SUPFAM" id="SSF53720">
    <property type="entry name" value="ALDH-like"/>
    <property type="match status" value="1"/>
</dbReference>
<dbReference type="InterPro" id="IPR016161">
    <property type="entry name" value="Ald_DH/histidinol_DH"/>
</dbReference>
<sequence>MLISQFWKIKIKDSELNKAEIDADYLPQLETLDNGKPLSNSAGDIAVGVKCLRYCAVWATKYTAKLIQWMAICVH</sequence>
<dbReference type="Gene3D" id="3.40.605.10">
    <property type="entry name" value="Aldehyde Dehydrogenase, Chain A, domain 1"/>
    <property type="match status" value="1"/>
</dbReference>
<organism evidence="1 2">
    <name type="scientific">Leptotrombidium deliense</name>
    <dbReference type="NCBI Taxonomy" id="299467"/>
    <lineage>
        <taxon>Eukaryota</taxon>
        <taxon>Metazoa</taxon>
        <taxon>Ecdysozoa</taxon>
        <taxon>Arthropoda</taxon>
        <taxon>Chelicerata</taxon>
        <taxon>Arachnida</taxon>
        <taxon>Acari</taxon>
        <taxon>Acariformes</taxon>
        <taxon>Trombidiformes</taxon>
        <taxon>Prostigmata</taxon>
        <taxon>Anystina</taxon>
        <taxon>Parasitengona</taxon>
        <taxon>Trombiculoidea</taxon>
        <taxon>Trombiculidae</taxon>
        <taxon>Leptotrombidium</taxon>
    </lineage>
</organism>
<evidence type="ECO:0000313" key="2">
    <source>
        <dbReference type="Proteomes" id="UP000288716"/>
    </source>
</evidence>
<dbReference type="InterPro" id="IPR016162">
    <property type="entry name" value="Ald_DH_N"/>
</dbReference>
<dbReference type="EMBL" id="NCKV01020276">
    <property type="protein sequence ID" value="RWS20076.1"/>
    <property type="molecule type" value="Genomic_DNA"/>
</dbReference>
<accession>A0A443RXI3</accession>
<proteinExistence type="predicted"/>
<keyword evidence="2" id="KW-1185">Reference proteome</keyword>
<name>A0A443RXI3_9ACAR</name>
<dbReference type="GO" id="GO:0016491">
    <property type="term" value="F:oxidoreductase activity"/>
    <property type="evidence" value="ECO:0007669"/>
    <property type="project" value="InterPro"/>
</dbReference>
<gene>
    <name evidence="1" type="ORF">B4U80_06800</name>
</gene>